<dbReference type="SMART" id="SM00267">
    <property type="entry name" value="GGDEF"/>
    <property type="match status" value="1"/>
</dbReference>
<dbReference type="NCBIfam" id="TIGR00229">
    <property type="entry name" value="sensory_box"/>
    <property type="match status" value="2"/>
</dbReference>
<dbReference type="Pfam" id="PF00563">
    <property type="entry name" value="EAL"/>
    <property type="match status" value="1"/>
</dbReference>
<dbReference type="PROSITE" id="PS50113">
    <property type="entry name" value="PAC"/>
    <property type="match status" value="2"/>
</dbReference>
<name>A0A090RQW0_9VIBR</name>
<reference evidence="6 7" key="1">
    <citation type="submission" date="2014-09" db="EMBL/GenBank/DDBJ databases">
        <title>Vibrio maritimus JCM 19235. (C45) whole genome shotgun sequence.</title>
        <authorList>
            <person name="Sawabe T."/>
            <person name="Meirelles P."/>
            <person name="Nakanishi M."/>
            <person name="Sayaka M."/>
            <person name="Hattori M."/>
            <person name="Ohkuma M."/>
        </authorList>
    </citation>
    <scope>NUCLEOTIDE SEQUENCE [LARGE SCALE GENOMIC DNA]</scope>
    <source>
        <strain evidence="7">JCM19235</strain>
    </source>
</reference>
<comment type="cofactor">
    <cofactor evidence="1">
        <name>Mg(2+)</name>
        <dbReference type="ChEBI" id="CHEBI:18420"/>
    </cofactor>
</comment>
<dbReference type="CDD" id="cd01949">
    <property type="entry name" value="GGDEF"/>
    <property type="match status" value="1"/>
</dbReference>
<evidence type="ECO:0000313" key="6">
    <source>
        <dbReference type="EMBL" id="GAL17661.1"/>
    </source>
</evidence>
<dbReference type="InterPro" id="IPR035919">
    <property type="entry name" value="EAL_sf"/>
</dbReference>
<accession>A0A090RQW0</accession>
<dbReference type="SUPFAM" id="SSF55073">
    <property type="entry name" value="Nucleotide cyclase"/>
    <property type="match status" value="1"/>
</dbReference>
<dbReference type="PANTHER" id="PTHR44757">
    <property type="entry name" value="DIGUANYLATE CYCLASE DGCP"/>
    <property type="match status" value="1"/>
</dbReference>
<dbReference type="InterPro" id="IPR035965">
    <property type="entry name" value="PAS-like_dom_sf"/>
</dbReference>
<dbReference type="Gene3D" id="3.20.20.450">
    <property type="entry name" value="EAL domain"/>
    <property type="match status" value="1"/>
</dbReference>
<feature type="domain" description="PAC" evidence="3">
    <location>
        <begin position="199"/>
        <end position="253"/>
    </location>
</feature>
<dbReference type="STRING" id="990268.JCM19235_6214"/>
<keyword evidence="7" id="KW-1185">Reference proteome</keyword>
<dbReference type="SMART" id="SM00091">
    <property type="entry name" value="PAS"/>
    <property type="match status" value="2"/>
</dbReference>
<dbReference type="PROSITE" id="PS50887">
    <property type="entry name" value="GGDEF"/>
    <property type="match status" value="1"/>
</dbReference>
<gene>
    <name evidence="6" type="ORF">JCM19235_6214</name>
</gene>
<dbReference type="InterPro" id="IPR013656">
    <property type="entry name" value="PAS_4"/>
</dbReference>
<dbReference type="AlphaFoldDB" id="A0A090RQW0"/>
<dbReference type="InterPro" id="IPR001633">
    <property type="entry name" value="EAL_dom"/>
</dbReference>
<dbReference type="GO" id="GO:0003824">
    <property type="term" value="F:catalytic activity"/>
    <property type="evidence" value="ECO:0007669"/>
    <property type="project" value="UniProtKB-ARBA"/>
</dbReference>
<feature type="domain" description="EAL" evidence="4">
    <location>
        <begin position="428"/>
        <end position="489"/>
    </location>
</feature>
<dbReference type="Pfam" id="PF13426">
    <property type="entry name" value="PAS_9"/>
    <property type="match status" value="1"/>
</dbReference>
<dbReference type="InterPro" id="IPR000700">
    <property type="entry name" value="PAS-assoc_C"/>
</dbReference>
<dbReference type="Gene3D" id="3.30.70.270">
    <property type="match status" value="1"/>
</dbReference>
<feature type="domain" description="GGDEF" evidence="5">
    <location>
        <begin position="285"/>
        <end position="419"/>
    </location>
</feature>
<dbReference type="Pfam" id="PF00990">
    <property type="entry name" value="GGDEF"/>
    <property type="match status" value="1"/>
</dbReference>
<dbReference type="FunFam" id="3.30.70.270:FF:000001">
    <property type="entry name" value="Diguanylate cyclase domain protein"/>
    <property type="match status" value="1"/>
</dbReference>
<evidence type="ECO:0000259" key="3">
    <source>
        <dbReference type="PROSITE" id="PS50113"/>
    </source>
</evidence>
<dbReference type="SUPFAM" id="SSF141868">
    <property type="entry name" value="EAL domain-like"/>
    <property type="match status" value="1"/>
</dbReference>
<evidence type="ECO:0000259" key="4">
    <source>
        <dbReference type="PROSITE" id="PS50883"/>
    </source>
</evidence>
<dbReference type="CDD" id="cd00130">
    <property type="entry name" value="PAS"/>
    <property type="match status" value="2"/>
</dbReference>
<dbReference type="InterPro" id="IPR000014">
    <property type="entry name" value="PAS"/>
</dbReference>
<dbReference type="EMBL" id="BBMR01000002">
    <property type="protein sequence ID" value="GAL17661.1"/>
    <property type="molecule type" value="Genomic_DNA"/>
</dbReference>
<dbReference type="InterPro" id="IPR043128">
    <property type="entry name" value="Rev_trsase/Diguanyl_cyclase"/>
</dbReference>
<dbReference type="Proteomes" id="UP000029228">
    <property type="component" value="Unassembled WGS sequence"/>
</dbReference>
<dbReference type="InterPro" id="IPR001610">
    <property type="entry name" value="PAC"/>
</dbReference>
<dbReference type="NCBIfam" id="TIGR00254">
    <property type="entry name" value="GGDEF"/>
    <property type="match status" value="1"/>
</dbReference>
<dbReference type="Gene3D" id="3.30.450.20">
    <property type="entry name" value="PAS domain"/>
    <property type="match status" value="2"/>
</dbReference>
<feature type="domain" description="PAS" evidence="2">
    <location>
        <begin position="128"/>
        <end position="174"/>
    </location>
</feature>
<dbReference type="InterPro" id="IPR029787">
    <property type="entry name" value="Nucleotide_cyclase"/>
</dbReference>
<dbReference type="InterPro" id="IPR000160">
    <property type="entry name" value="GGDEF_dom"/>
</dbReference>
<evidence type="ECO:0000256" key="1">
    <source>
        <dbReference type="ARBA" id="ARBA00001946"/>
    </source>
</evidence>
<dbReference type="InterPro" id="IPR052155">
    <property type="entry name" value="Biofilm_reg_signaling"/>
</dbReference>
<evidence type="ECO:0000259" key="5">
    <source>
        <dbReference type="PROSITE" id="PS50887"/>
    </source>
</evidence>
<protein>
    <submittedName>
        <fullName evidence="6">Diguanylate cyclase</fullName>
    </submittedName>
</protein>
<feature type="domain" description="PAC" evidence="3">
    <location>
        <begin position="79"/>
        <end position="131"/>
    </location>
</feature>
<comment type="caution">
    <text evidence="6">The sequence shown here is derived from an EMBL/GenBank/DDBJ whole genome shotgun (WGS) entry which is preliminary data.</text>
</comment>
<proteinExistence type="predicted"/>
<feature type="domain" description="PAS" evidence="2">
    <location>
        <begin position="5"/>
        <end position="75"/>
    </location>
</feature>
<dbReference type="SUPFAM" id="SSF55785">
    <property type="entry name" value="PYP-like sensor domain (PAS domain)"/>
    <property type="match status" value="2"/>
</dbReference>
<dbReference type="PROSITE" id="PS50883">
    <property type="entry name" value="EAL"/>
    <property type="match status" value="1"/>
</dbReference>
<dbReference type="Pfam" id="PF08448">
    <property type="entry name" value="PAS_4"/>
    <property type="match status" value="1"/>
</dbReference>
<evidence type="ECO:0000313" key="7">
    <source>
        <dbReference type="Proteomes" id="UP000029228"/>
    </source>
</evidence>
<dbReference type="SMART" id="SM00086">
    <property type="entry name" value="PAC"/>
    <property type="match status" value="2"/>
</dbReference>
<dbReference type="PANTHER" id="PTHR44757:SF2">
    <property type="entry name" value="BIOFILM ARCHITECTURE MAINTENANCE PROTEIN MBAA"/>
    <property type="match status" value="1"/>
</dbReference>
<sequence length="489" mass="55944">MSSKNLPTLQQFIDALDDHIWVKDADGEYIAVNEASEIAWQRHRNDIYGKTDDDLFDADRARHFKQVDDQIISHGSQHTVEECAALDKRGNEVWLETVKSPIHTENGEFVGIIGMTRNATRRKQVEARLSITSEIFNNFQEGMMITDHNARIMDVNRAFTVLTGYQESEVIGENPRFLQSGHHSRTFYTSMWDQLKENGQWKGEFINRKKDGTVYPQMATISAITGDHGDLLHYICVFEDISLRKTNEEKLRRMAFFDPLTNLPNRAHLTRLLEQHIEMGKQERQPFATLFLDLDHFKHINDSKGHHYGDKLLACVAKRLTSNQKGHGTVGRIGGDEFVMILTGYRSEAELLDIVDQTLSVFNAPFEIEQDDHICVSGSIGIALYPDDGSDSETLLKNADTAMYLAKKNGRNGYAFYSPDLTDRSVQHVRIQSALHEAVDRQQLSLAYQPQYRFSDRSLIGVEALLRWEHPDLAGYRQVCLFPLLRKRA</sequence>
<organism evidence="6 7">
    <name type="scientific">Vibrio maritimus</name>
    <dbReference type="NCBI Taxonomy" id="990268"/>
    <lineage>
        <taxon>Bacteria</taxon>
        <taxon>Pseudomonadati</taxon>
        <taxon>Pseudomonadota</taxon>
        <taxon>Gammaproteobacteria</taxon>
        <taxon>Vibrionales</taxon>
        <taxon>Vibrionaceae</taxon>
        <taxon>Vibrio</taxon>
    </lineage>
</organism>
<evidence type="ECO:0000259" key="2">
    <source>
        <dbReference type="PROSITE" id="PS50112"/>
    </source>
</evidence>
<dbReference type="PROSITE" id="PS50112">
    <property type="entry name" value="PAS"/>
    <property type="match status" value="2"/>
</dbReference>